<evidence type="ECO:0000256" key="1">
    <source>
        <dbReference type="SAM" id="SignalP"/>
    </source>
</evidence>
<proteinExistence type="predicted"/>
<feature type="signal peptide" evidence="1">
    <location>
        <begin position="1"/>
        <end position="25"/>
    </location>
</feature>
<gene>
    <name evidence="2" type="ORF">LJ207_08865</name>
</gene>
<keyword evidence="3" id="KW-1185">Reference proteome</keyword>
<dbReference type="Proteomes" id="UP001199296">
    <property type="component" value="Unassembled WGS sequence"/>
</dbReference>
<feature type="chain" id="PRO_5043453444" description="Lipoprotein" evidence="1">
    <location>
        <begin position="26"/>
        <end position="175"/>
    </location>
</feature>
<dbReference type="AlphaFoldDB" id="A0AAW4X0U4"/>
<evidence type="ECO:0000313" key="2">
    <source>
        <dbReference type="EMBL" id="MCC3145431.1"/>
    </source>
</evidence>
<comment type="caution">
    <text evidence="2">The sequence shown here is derived from an EMBL/GenBank/DDBJ whole genome shotgun (WGS) entry which is preliminary data.</text>
</comment>
<dbReference type="PROSITE" id="PS51257">
    <property type="entry name" value="PROKAR_LIPOPROTEIN"/>
    <property type="match status" value="1"/>
</dbReference>
<reference evidence="2 3" key="1">
    <citation type="submission" date="2021-10" db="EMBL/GenBank/DDBJ databases">
        <authorList>
            <person name="Grouzdev D.S."/>
            <person name="Pantiukh K.S."/>
            <person name="Krutkina M.S."/>
        </authorList>
    </citation>
    <scope>NUCLEOTIDE SEQUENCE [LARGE SCALE GENOMIC DNA]</scope>
    <source>
        <strain evidence="2 3">Z-7514</strain>
    </source>
</reference>
<organism evidence="2 3">
    <name type="scientific">Halanaerobium polyolivorans</name>
    <dbReference type="NCBI Taxonomy" id="2886943"/>
    <lineage>
        <taxon>Bacteria</taxon>
        <taxon>Bacillati</taxon>
        <taxon>Bacillota</taxon>
        <taxon>Clostridia</taxon>
        <taxon>Halanaerobiales</taxon>
        <taxon>Halanaerobiaceae</taxon>
        <taxon>Halanaerobium</taxon>
    </lineage>
</organism>
<accession>A0AAW4X0U4</accession>
<keyword evidence="1" id="KW-0732">Signal</keyword>
<evidence type="ECO:0000313" key="3">
    <source>
        <dbReference type="Proteomes" id="UP001199296"/>
    </source>
</evidence>
<sequence length="175" mass="19202">MLKNKKSVLLIVLILALGLLLTACGADDPAEEAVEPEEDVVTSASVVTDQASLLNAASEDGSWILIIHQDLSVEEDIVLAGEFTNNDQLDRKLALYDQDDQRNLTDRYTLEAPSIRVQSPSTRFQGGSFIGDVYVEAENFALIDFTVDGNLYFETEEAEATFTMDEDSTVTGDME</sequence>
<name>A0AAW4X0U4_9FIRM</name>
<evidence type="ECO:0008006" key="4">
    <source>
        <dbReference type="Google" id="ProtNLM"/>
    </source>
</evidence>
<dbReference type="RefSeq" id="WP_229346134.1">
    <property type="nucleotide sequence ID" value="NZ_JAJFAT010000011.1"/>
</dbReference>
<dbReference type="EMBL" id="JAJFAT010000011">
    <property type="protein sequence ID" value="MCC3145431.1"/>
    <property type="molecule type" value="Genomic_DNA"/>
</dbReference>
<protein>
    <recommendedName>
        <fullName evidence="4">Lipoprotein</fullName>
    </recommendedName>
</protein>